<keyword evidence="6" id="KW-1185">Reference proteome</keyword>
<dbReference type="PROSITE" id="PS50294">
    <property type="entry name" value="WD_REPEATS_REGION"/>
    <property type="match status" value="4"/>
</dbReference>
<dbReference type="InterPro" id="IPR020472">
    <property type="entry name" value="WD40_PAC1"/>
</dbReference>
<evidence type="ECO:0000313" key="5">
    <source>
        <dbReference type="EMBL" id="MBD2777477.1"/>
    </source>
</evidence>
<dbReference type="InterPro" id="IPR015943">
    <property type="entry name" value="WD40/YVTN_repeat-like_dom_sf"/>
</dbReference>
<sequence length="341" mass="37025">MKFVKSIFMLVSLAGAMAIAPVNQVSNAAPRIIEITPSVQANRNFTNPQLAYTLLEHTGTIKSLAISPNGRVLFSGGAENEGIIRLWDLQTGKKVGTINRAQKTAVESMVISPNGLNLASCSNDNTINLWNLTNNKFTRSFVDHTSNVLSLAVTPDSKVLVSGALDGIKLWDLLQQRPLGTLVRFDNPVNTLAISPDGQTLVSGDNQGVIKLWSLNTGRLIRTIKAHSNRVSQIAFTPNGQVFVSASRDRTIKLWNLNSGTLVRTLTGHNNWVNTITINPNGQTLASGGRDGIKLWNLTTGELTRTLYGHSDWVSVLAFSPTGQTLVSGGFDKRINIWQSL</sequence>
<dbReference type="InterPro" id="IPR019775">
    <property type="entry name" value="WD40_repeat_CS"/>
</dbReference>
<dbReference type="Proteomes" id="UP000629098">
    <property type="component" value="Unassembled WGS sequence"/>
</dbReference>
<feature type="repeat" description="WD" evidence="3">
    <location>
        <begin position="266"/>
        <end position="306"/>
    </location>
</feature>
<proteinExistence type="predicted"/>
<name>A0A8J6XQ63_9CYAN</name>
<feature type="chain" id="PRO_5035168954" evidence="4">
    <location>
        <begin position="29"/>
        <end position="341"/>
    </location>
</feature>
<keyword evidence="2" id="KW-0677">Repeat</keyword>
<keyword evidence="4" id="KW-0732">Signal</keyword>
<feature type="signal peptide" evidence="4">
    <location>
        <begin position="1"/>
        <end position="28"/>
    </location>
</feature>
<feature type="repeat" description="WD" evidence="3">
    <location>
        <begin position="182"/>
        <end position="223"/>
    </location>
</feature>
<dbReference type="PRINTS" id="PR00320">
    <property type="entry name" value="GPROTEINBRPT"/>
</dbReference>
<dbReference type="PROSITE" id="PS50082">
    <property type="entry name" value="WD_REPEATS_2"/>
    <property type="match status" value="7"/>
</dbReference>
<dbReference type="SMART" id="SM00320">
    <property type="entry name" value="WD40"/>
    <property type="match status" value="7"/>
</dbReference>
<dbReference type="AlphaFoldDB" id="A0A8J6XQ63"/>
<dbReference type="SUPFAM" id="SSF50978">
    <property type="entry name" value="WD40 repeat-like"/>
    <property type="match status" value="1"/>
</dbReference>
<dbReference type="InterPro" id="IPR036322">
    <property type="entry name" value="WD40_repeat_dom_sf"/>
</dbReference>
<gene>
    <name evidence="5" type="ORF">ICL16_36890</name>
</gene>
<evidence type="ECO:0000313" key="6">
    <source>
        <dbReference type="Proteomes" id="UP000629098"/>
    </source>
</evidence>
<reference evidence="5" key="1">
    <citation type="submission" date="2020-09" db="EMBL/GenBank/DDBJ databases">
        <title>Iningainema tapete sp. nov. (Scytonemataceae, Cyanobacteria) from greenhouses in central Florida (USA) produces two types of nodularin with biosynthetic potential for microcystin-LR and anabaenopeptins.</title>
        <authorList>
            <person name="Berthold D.E."/>
            <person name="Lefler F.W."/>
            <person name="Huang I.-S."/>
            <person name="Abdulla H."/>
            <person name="Zimba P.V."/>
            <person name="Laughinghouse H.D. IV."/>
        </authorList>
    </citation>
    <scope>NUCLEOTIDE SEQUENCE</scope>
    <source>
        <strain evidence="5">BLCCT55</strain>
    </source>
</reference>
<dbReference type="Pfam" id="PF00400">
    <property type="entry name" value="WD40"/>
    <property type="match status" value="7"/>
</dbReference>
<dbReference type="InterPro" id="IPR050349">
    <property type="entry name" value="WD_LIS1/nudF_dynein_reg"/>
</dbReference>
<evidence type="ECO:0000256" key="4">
    <source>
        <dbReference type="SAM" id="SignalP"/>
    </source>
</evidence>
<evidence type="ECO:0000256" key="2">
    <source>
        <dbReference type="ARBA" id="ARBA00022737"/>
    </source>
</evidence>
<dbReference type="EMBL" id="JACXAE010000110">
    <property type="protein sequence ID" value="MBD2777477.1"/>
    <property type="molecule type" value="Genomic_DNA"/>
</dbReference>
<feature type="repeat" description="WD" evidence="3">
    <location>
        <begin position="307"/>
        <end position="341"/>
    </location>
</feature>
<evidence type="ECO:0000256" key="1">
    <source>
        <dbReference type="ARBA" id="ARBA00022574"/>
    </source>
</evidence>
<feature type="repeat" description="WD" evidence="3">
    <location>
        <begin position="141"/>
        <end position="181"/>
    </location>
</feature>
<feature type="repeat" description="WD" evidence="3">
    <location>
        <begin position="99"/>
        <end position="140"/>
    </location>
</feature>
<dbReference type="InterPro" id="IPR001680">
    <property type="entry name" value="WD40_rpt"/>
</dbReference>
<evidence type="ECO:0000256" key="3">
    <source>
        <dbReference type="PROSITE-ProRule" id="PRU00221"/>
    </source>
</evidence>
<feature type="repeat" description="WD" evidence="3">
    <location>
        <begin position="224"/>
        <end position="265"/>
    </location>
</feature>
<organism evidence="5 6">
    <name type="scientific">Iningainema tapete BLCC-T55</name>
    <dbReference type="NCBI Taxonomy" id="2748662"/>
    <lineage>
        <taxon>Bacteria</taxon>
        <taxon>Bacillati</taxon>
        <taxon>Cyanobacteriota</taxon>
        <taxon>Cyanophyceae</taxon>
        <taxon>Nostocales</taxon>
        <taxon>Scytonemataceae</taxon>
        <taxon>Iningainema tapete</taxon>
    </lineage>
</organism>
<keyword evidence="1 3" id="KW-0853">WD repeat</keyword>
<dbReference type="Gene3D" id="2.130.10.10">
    <property type="entry name" value="YVTN repeat-like/Quinoprotein amine dehydrogenase"/>
    <property type="match status" value="3"/>
</dbReference>
<dbReference type="CDD" id="cd00200">
    <property type="entry name" value="WD40"/>
    <property type="match status" value="1"/>
</dbReference>
<protein>
    <submittedName>
        <fullName evidence="5">WD40 repeat domain-containing protein</fullName>
    </submittedName>
</protein>
<feature type="repeat" description="WD" evidence="3">
    <location>
        <begin position="54"/>
        <end position="97"/>
    </location>
</feature>
<dbReference type="PROSITE" id="PS00678">
    <property type="entry name" value="WD_REPEATS_1"/>
    <property type="match status" value="1"/>
</dbReference>
<dbReference type="PANTHER" id="PTHR44129">
    <property type="entry name" value="WD REPEAT-CONTAINING PROTEIN POP1"/>
    <property type="match status" value="1"/>
</dbReference>
<comment type="caution">
    <text evidence="5">The sequence shown here is derived from an EMBL/GenBank/DDBJ whole genome shotgun (WGS) entry which is preliminary data.</text>
</comment>
<accession>A0A8J6XQ63</accession>